<reference evidence="1" key="2">
    <citation type="submission" date="2025-09" db="UniProtKB">
        <authorList>
            <consortium name="EnsemblPlants"/>
        </authorList>
    </citation>
    <scope>IDENTIFICATION</scope>
</reference>
<dbReference type="Proteomes" id="UP001732700">
    <property type="component" value="Chromosome 3C"/>
</dbReference>
<evidence type="ECO:0000313" key="2">
    <source>
        <dbReference type="Proteomes" id="UP001732700"/>
    </source>
</evidence>
<dbReference type="EnsemblPlants" id="AVESA.00010b.r2.3CG0479220.1">
    <property type="protein sequence ID" value="AVESA.00010b.r2.3CG0479220.1.CDS.1"/>
    <property type="gene ID" value="AVESA.00010b.r2.3CG0479220"/>
</dbReference>
<organism evidence="1 2">
    <name type="scientific">Avena sativa</name>
    <name type="common">Oat</name>
    <dbReference type="NCBI Taxonomy" id="4498"/>
    <lineage>
        <taxon>Eukaryota</taxon>
        <taxon>Viridiplantae</taxon>
        <taxon>Streptophyta</taxon>
        <taxon>Embryophyta</taxon>
        <taxon>Tracheophyta</taxon>
        <taxon>Spermatophyta</taxon>
        <taxon>Magnoliopsida</taxon>
        <taxon>Liliopsida</taxon>
        <taxon>Poales</taxon>
        <taxon>Poaceae</taxon>
        <taxon>BOP clade</taxon>
        <taxon>Pooideae</taxon>
        <taxon>Poodae</taxon>
        <taxon>Poeae</taxon>
        <taxon>Poeae Chloroplast Group 1 (Aveneae type)</taxon>
        <taxon>Aveninae</taxon>
        <taxon>Avena</taxon>
    </lineage>
</organism>
<proteinExistence type="predicted"/>
<sequence>MSGLDLNKLPAEDDIQGTELNVPEPLFCTQAVREEIVEESPDNDTAEKVEDGGNSGVHSARGDKFDYVPPPAPGGNHEIPSNTVPTATSIDPNLADEGADGVPLNEEVASSLQEPFLGMRFDTIADAREHYNAYAKKLGFSIKSNTSHRQAFTNELRKQTFVCNKNRQPKTEEEKQKEKMNVVEEVSPIQIDGDNEEGRKSGYAKKSTPSNLGVRRKRESIKQTKCEAKMIVKLVNNKWEVTYFRTQPSHGCQTFIVQVFKITYKVLFLFYMCCRPNDDYHVFVLWRRSFCPICSKGYNKFAHKL</sequence>
<reference evidence="1" key="1">
    <citation type="submission" date="2021-05" db="EMBL/GenBank/DDBJ databases">
        <authorList>
            <person name="Scholz U."/>
            <person name="Mascher M."/>
            <person name="Fiebig A."/>
        </authorList>
    </citation>
    <scope>NUCLEOTIDE SEQUENCE [LARGE SCALE GENOMIC DNA]</scope>
</reference>
<name>A0ACD5VN46_AVESA</name>
<evidence type="ECO:0000313" key="1">
    <source>
        <dbReference type="EnsemblPlants" id="AVESA.00010b.r2.3CG0479220.1.CDS.1"/>
    </source>
</evidence>
<accession>A0ACD5VN46</accession>
<protein>
    <submittedName>
        <fullName evidence="1">Uncharacterized protein</fullName>
    </submittedName>
</protein>
<keyword evidence="2" id="KW-1185">Reference proteome</keyword>